<dbReference type="InterPro" id="IPR036291">
    <property type="entry name" value="NAD(P)-bd_dom_sf"/>
</dbReference>
<proteinExistence type="inferred from homology"/>
<reference evidence="6" key="1">
    <citation type="submission" date="2020-05" db="EMBL/GenBank/DDBJ databases">
        <authorList>
            <person name="Chiriac C."/>
            <person name="Salcher M."/>
            <person name="Ghai R."/>
            <person name="Kavagutti S V."/>
        </authorList>
    </citation>
    <scope>NUCLEOTIDE SEQUENCE</scope>
</reference>
<dbReference type="FunFam" id="3.40.50.720:FF:000084">
    <property type="entry name" value="Short-chain dehydrogenase reductase"/>
    <property type="match status" value="1"/>
</dbReference>
<evidence type="ECO:0000256" key="2">
    <source>
        <dbReference type="ARBA" id="ARBA00023002"/>
    </source>
</evidence>
<dbReference type="PRINTS" id="PR00080">
    <property type="entry name" value="SDRFAMILY"/>
</dbReference>
<dbReference type="EMBL" id="CAFBQL010000010">
    <property type="protein sequence ID" value="CAB5063221.1"/>
    <property type="molecule type" value="Genomic_DNA"/>
</dbReference>
<accession>A0A6J7IR30</accession>
<dbReference type="EMBL" id="CAFBMV010000015">
    <property type="protein sequence ID" value="CAB4932637.1"/>
    <property type="molecule type" value="Genomic_DNA"/>
</dbReference>
<protein>
    <submittedName>
        <fullName evidence="6">Unannotated protein</fullName>
    </submittedName>
</protein>
<dbReference type="PANTHER" id="PTHR24321">
    <property type="entry name" value="DEHYDROGENASES, SHORT CHAIN"/>
    <property type="match status" value="1"/>
</dbReference>
<gene>
    <name evidence="3" type="ORF">UFOPK2289_00792</name>
    <name evidence="4" type="ORF">UFOPK2822_00874</name>
    <name evidence="5" type="ORF">UFOPK3346_00179</name>
    <name evidence="6" type="ORF">UFOPK3670_01390</name>
    <name evidence="7" type="ORF">UFOPK4308_01298</name>
</gene>
<evidence type="ECO:0000313" key="4">
    <source>
        <dbReference type="EMBL" id="CAB4752099.1"/>
    </source>
</evidence>
<evidence type="ECO:0000256" key="1">
    <source>
        <dbReference type="ARBA" id="ARBA00006484"/>
    </source>
</evidence>
<dbReference type="Gene3D" id="3.40.50.720">
    <property type="entry name" value="NAD(P)-binding Rossmann-like Domain"/>
    <property type="match status" value="1"/>
</dbReference>
<dbReference type="EMBL" id="CAEZWT010000018">
    <property type="protein sequence ID" value="CAB4665066.1"/>
    <property type="molecule type" value="Genomic_DNA"/>
</dbReference>
<name>A0A6J7IR30_9ZZZZ</name>
<dbReference type="SUPFAM" id="SSF51735">
    <property type="entry name" value="NAD(P)-binding Rossmann-fold domains"/>
    <property type="match status" value="1"/>
</dbReference>
<sequence>MSQTEVLAGKTAVITGSGNGIGRATAKAMAQAGANVVVSDVIEADGERTVQEIVDAGGKAIFVKADVSQASDAENLIATCVTTYGGIDVLVNNAGIGGGQLRLHEIVPEDFDRVVNTNLRGTFLMSKFAIPHFLAKGDGRIVNIASTYGLVGAPKAAAYCASKGAIINLTRQMAVDYGHDHIRVNAICPGYIDTSLGRRKATLSQEEFDAATARREKAAGMQPLGRQAQPVEVANVAVFLSSDGASFMTGSIVTVDGGCVTTFNYGEASN</sequence>
<evidence type="ECO:0000313" key="3">
    <source>
        <dbReference type="EMBL" id="CAB4665066.1"/>
    </source>
</evidence>
<organism evidence="6">
    <name type="scientific">freshwater metagenome</name>
    <dbReference type="NCBI Taxonomy" id="449393"/>
    <lineage>
        <taxon>unclassified sequences</taxon>
        <taxon>metagenomes</taxon>
        <taxon>ecological metagenomes</taxon>
    </lineage>
</organism>
<dbReference type="NCBIfam" id="NF005559">
    <property type="entry name" value="PRK07231.1"/>
    <property type="match status" value="1"/>
</dbReference>
<dbReference type="EMBL" id="CAEZZC010000011">
    <property type="protein sequence ID" value="CAB4752099.1"/>
    <property type="molecule type" value="Genomic_DNA"/>
</dbReference>
<evidence type="ECO:0000313" key="5">
    <source>
        <dbReference type="EMBL" id="CAB4856291.1"/>
    </source>
</evidence>
<dbReference type="AlphaFoldDB" id="A0A6J7IR30"/>
<dbReference type="PRINTS" id="PR00081">
    <property type="entry name" value="GDHRDH"/>
</dbReference>
<dbReference type="InterPro" id="IPR002347">
    <property type="entry name" value="SDR_fam"/>
</dbReference>
<evidence type="ECO:0000313" key="7">
    <source>
        <dbReference type="EMBL" id="CAB5063221.1"/>
    </source>
</evidence>
<dbReference type="Pfam" id="PF13561">
    <property type="entry name" value="adh_short_C2"/>
    <property type="match status" value="1"/>
</dbReference>
<dbReference type="InterPro" id="IPR020904">
    <property type="entry name" value="Sc_DH/Rdtase_CS"/>
</dbReference>
<keyword evidence="2" id="KW-0560">Oxidoreductase</keyword>
<dbReference type="PANTHER" id="PTHR24321:SF8">
    <property type="entry name" value="ESTRADIOL 17-BETA-DEHYDROGENASE 8-RELATED"/>
    <property type="match status" value="1"/>
</dbReference>
<dbReference type="GO" id="GO:0016491">
    <property type="term" value="F:oxidoreductase activity"/>
    <property type="evidence" value="ECO:0007669"/>
    <property type="project" value="UniProtKB-KW"/>
</dbReference>
<dbReference type="EMBL" id="CAFBLE010000001">
    <property type="protein sequence ID" value="CAB4856291.1"/>
    <property type="molecule type" value="Genomic_DNA"/>
</dbReference>
<dbReference type="CDD" id="cd05233">
    <property type="entry name" value="SDR_c"/>
    <property type="match status" value="1"/>
</dbReference>
<dbReference type="PROSITE" id="PS00061">
    <property type="entry name" value="ADH_SHORT"/>
    <property type="match status" value="1"/>
</dbReference>
<comment type="similarity">
    <text evidence="1">Belongs to the short-chain dehydrogenases/reductases (SDR) family.</text>
</comment>
<evidence type="ECO:0000313" key="6">
    <source>
        <dbReference type="EMBL" id="CAB4932637.1"/>
    </source>
</evidence>